<dbReference type="EMBL" id="VSRR010028008">
    <property type="protein sequence ID" value="MPC68549.1"/>
    <property type="molecule type" value="Genomic_DNA"/>
</dbReference>
<dbReference type="Proteomes" id="UP000324222">
    <property type="component" value="Unassembled WGS sequence"/>
</dbReference>
<sequence length="196" mass="22377">MGLGRYWTRLGKAGRGVVRRLGGMGRDGARRDEEEMVRAVHHKWAAPLEVRGRPRRPTGSLRLFWELQDWLEMFHTTLAPIIHRPLPHPRPPVTHHLLPGHPPTHPSASYHCPLVRHLLIPGRPRYTAPLMPSPLPFTVPLFRYSISRFLIVPPSCPELLLPLYPFSFSLPRSLLSILVFGRRMITSSLTPQKTTP</sequence>
<protein>
    <submittedName>
        <fullName evidence="1">Uncharacterized protein</fullName>
    </submittedName>
</protein>
<organism evidence="1 2">
    <name type="scientific">Portunus trituberculatus</name>
    <name type="common">Swimming crab</name>
    <name type="synonym">Neptunus trituberculatus</name>
    <dbReference type="NCBI Taxonomy" id="210409"/>
    <lineage>
        <taxon>Eukaryota</taxon>
        <taxon>Metazoa</taxon>
        <taxon>Ecdysozoa</taxon>
        <taxon>Arthropoda</taxon>
        <taxon>Crustacea</taxon>
        <taxon>Multicrustacea</taxon>
        <taxon>Malacostraca</taxon>
        <taxon>Eumalacostraca</taxon>
        <taxon>Eucarida</taxon>
        <taxon>Decapoda</taxon>
        <taxon>Pleocyemata</taxon>
        <taxon>Brachyura</taxon>
        <taxon>Eubrachyura</taxon>
        <taxon>Portunoidea</taxon>
        <taxon>Portunidae</taxon>
        <taxon>Portuninae</taxon>
        <taxon>Portunus</taxon>
    </lineage>
</organism>
<name>A0A5B7HFR4_PORTR</name>
<reference evidence="1 2" key="1">
    <citation type="submission" date="2019-05" db="EMBL/GenBank/DDBJ databases">
        <title>Another draft genome of Portunus trituberculatus and its Hox gene families provides insights of decapod evolution.</title>
        <authorList>
            <person name="Jeong J.-H."/>
            <person name="Song I."/>
            <person name="Kim S."/>
            <person name="Choi T."/>
            <person name="Kim D."/>
            <person name="Ryu S."/>
            <person name="Kim W."/>
        </authorList>
    </citation>
    <scope>NUCLEOTIDE SEQUENCE [LARGE SCALE GENOMIC DNA]</scope>
    <source>
        <tissue evidence="1">Muscle</tissue>
    </source>
</reference>
<evidence type="ECO:0000313" key="1">
    <source>
        <dbReference type="EMBL" id="MPC68549.1"/>
    </source>
</evidence>
<evidence type="ECO:0000313" key="2">
    <source>
        <dbReference type="Proteomes" id="UP000324222"/>
    </source>
</evidence>
<proteinExistence type="predicted"/>
<keyword evidence="2" id="KW-1185">Reference proteome</keyword>
<comment type="caution">
    <text evidence="1">The sequence shown here is derived from an EMBL/GenBank/DDBJ whole genome shotgun (WGS) entry which is preliminary data.</text>
</comment>
<gene>
    <name evidence="1" type="ORF">E2C01_062751</name>
</gene>
<dbReference type="AlphaFoldDB" id="A0A5B7HFR4"/>
<accession>A0A5B7HFR4</accession>